<reference evidence="1 2" key="1">
    <citation type="submission" date="2019-11" db="EMBL/GenBank/DDBJ databases">
        <title>Comparative genomics of hydrocarbon-degrading Desulfosarcina strains.</title>
        <authorList>
            <person name="Watanabe M."/>
            <person name="Kojima H."/>
            <person name="Fukui M."/>
        </authorList>
    </citation>
    <scope>NUCLEOTIDE SEQUENCE [LARGE SCALE GENOMIC DNA]</scope>
    <source>
        <strain evidence="1 2">PL12</strain>
    </source>
</reference>
<evidence type="ECO:0000313" key="2">
    <source>
        <dbReference type="Proteomes" id="UP000427906"/>
    </source>
</evidence>
<organism evidence="1 2">
    <name type="scientific">Desulfosarcina alkanivorans</name>
    <dbReference type="NCBI Taxonomy" id="571177"/>
    <lineage>
        <taxon>Bacteria</taxon>
        <taxon>Pseudomonadati</taxon>
        <taxon>Thermodesulfobacteriota</taxon>
        <taxon>Desulfobacteria</taxon>
        <taxon>Desulfobacterales</taxon>
        <taxon>Desulfosarcinaceae</taxon>
        <taxon>Desulfosarcina</taxon>
    </lineage>
</organism>
<accession>A0A5K7YIW4</accession>
<sequence>MAIIKRMQDEYVNSMSYSDSGVVKTVFIYTNNKRTVKKPFTTAFIHPDRFRFEYREKKHGSGEHRFIIFLKGKDLQTYWDLKKGMKLDSLDRAVAAATGISGGSAITVPAMLLPNEITWRRAIRFYKPKRIDDDLIDKTDCFRIHDLIGGSPTTLWIDKENFLLRKIYREQAFSDFKAQTTTIYKPVLNGKVPDEMLDFNPPKKKAWW</sequence>
<name>A0A5K7YIW4_9BACT</name>
<dbReference type="AlphaFoldDB" id="A0A5K7YIW4"/>
<proteinExistence type="predicted"/>
<dbReference type="EMBL" id="AP021874">
    <property type="protein sequence ID" value="BBO67809.1"/>
    <property type="molecule type" value="Genomic_DNA"/>
</dbReference>
<dbReference type="Proteomes" id="UP000427906">
    <property type="component" value="Chromosome"/>
</dbReference>
<protein>
    <submittedName>
        <fullName evidence="1">Uncharacterized protein</fullName>
    </submittedName>
</protein>
<evidence type="ECO:0000313" key="1">
    <source>
        <dbReference type="EMBL" id="BBO67809.1"/>
    </source>
</evidence>
<dbReference type="KEGG" id="dalk:DSCA_17390"/>
<gene>
    <name evidence="1" type="ORF">DSCA_17390</name>
</gene>
<keyword evidence="2" id="KW-1185">Reference proteome</keyword>